<keyword evidence="5" id="KW-0067">ATP-binding</keyword>
<keyword evidence="10" id="KW-1185">Reference proteome</keyword>
<dbReference type="WBParaSite" id="Csp11.Scaffold629.g7813.t1">
    <property type="protein sequence ID" value="Csp11.Scaffold629.g7813.t1"/>
    <property type="gene ID" value="Csp11.Scaffold629.g7813"/>
</dbReference>
<evidence type="ECO:0000256" key="7">
    <source>
        <dbReference type="ARBA" id="ARBA00048679"/>
    </source>
</evidence>
<feature type="domain" description="Protein kinase" evidence="9">
    <location>
        <begin position="1"/>
        <end position="138"/>
    </location>
</feature>
<keyword evidence="1" id="KW-0723">Serine/threonine-protein kinase</keyword>
<comment type="catalytic activity">
    <reaction evidence="7">
        <text>L-seryl-[protein] + ATP = O-phospho-L-seryl-[protein] + ADP + H(+)</text>
        <dbReference type="Rhea" id="RHEA:17989"/>
        <dbReference type="Rhea" id="RHEA-COMP:9863"/>
        <dbReference type="Rhea" id="RHEA-COMP:11604"/>
        <dbReference type="ChEBI" id="CHEBI:15378"/>
        <dbReference type="ChEBI" id="CHEBI:29999"/>
        <dbReference type="ChEBI" id="CHEBI:30616"/>
        <dbReference type="ChEBI" id="CHEBI:83421"/>
        <dbReference type="ChEBI" id="CHEBI:456216"/>
        <dbReference type="EC" id="2.7.11.1"/>
    </reaction>
</comment>
<evidence type="ECO:0000313" key="10">
    <source>
        <dbReference type="Proteomes" id="UP000095282"/>
    </source>
</evidence>
<keyword evidence="3" id="KW-0547">Nucleotide-binding</keyword>
<feature type="region of interest" description="Disordered" evidence="8">
    <location>
        <begin position="1"/>
        <end position="28"/>
    </location>
</feature>
<keyword evidence="4" id="KW-0418">Kinase</keyword>
<dbReference type="Pfam" id="PF00069">
    <property type="entry name" value="Pkinase"/>
    <property type="match status" value="1"/>
</dbReference>
<evidence type="ECO:0000259" key="9">
    <source>
        <dbReference type="PROSITE" id="PS50011"/>
    </source>
</evidence>
<proteinExistence type="predicted"/>
<dbReference type="PROSITE" id="PS50011">
    <property type="entry name" value="PROTEIN_KINASE_DOM"/>
    <property type="match status" value="1"/>
</dbReference>
<feature type="compositionally biased region" description="Polar residues" evidence="8">
    <location>
        <begin position="205"/>
        <end position="220"/>
    </location>
</feature>
<dbReference type="GO" id="GO:0004674">
    <property type="term" value="F:protein serine/threonine kinase activity"/>
    <property type="evidence" value="ECO:0007669"/>
    <property type="project" value="UniProtKB-KW"/>
</dbReference>
<evidence type="ECO:0000256" key="6">
    <source>
        <dbReference type="ARBA" id="ARBA00047899"/>
    </source>
</evidence>
<dbReference type="GO" id="GO:0005524">
    <property type="term" value="F:ATP binding"/>
    <property type="evidence" value="ECO:0007669"/>
    <property type="project" value="UniProtKB-KW"/>
</dbReference>
<evidence type="ECO:0000256" key="2">
    <source>
        <dbReference type="ARBA" id="ARBA00022679"/>
    </source>
</evidence>
<evidence type="ECO:0000256" key="4">
    <source>
        <dbReference type="ARBA" id="ARBA00022777"/>
    </source>
</evidence>
<evidence type="ECO:0000256" key="3">
    <source>
        <dbReference type="ARBA" id="ARBA00022741"/>
    </source>
</evidence>
<dbReference type="Gene3D" id="1.10.510.10">
    <property type="entry name" value="Transferase(Phosphotransferase) domain 1"/>
    <property type="match status" value="1"/>
</dbReference>
<name>A0A1I7UC17_9PELO</name>
<dbReference type="InterPro" id="IPR030616">
    <property type="entry name" value="Aur-like"/>
</dbReference>
<evidence type="ECO:0000256" key="8">
    <source>
        <dbReference type="SAM" id="MobiDB-lite"/>
    </source>
</evidence>
<dbReference type="SMART" id="SM00220">
    <property type="entry name" value="S_TKc"/>
    <property type="match status" value="1"/>
</dbReference>
<reference evidence="11" key="1">
    <citation type="submission" date="2016-11" db="UniProtKB">
        <authorList>
            <consortium name="WormBaseParasite"/>
        </authorList>
    </citation>
    <scope>IDENTIFICATION</scope>
</reference>
<dbReference type="AlphaFoldDB" id="A0A1I7UC17"/>
<accession>A0A1I7UC17</accession>
<evidence type="ECO:0000256" key="1">
    <source>
        <dbReference type="ARBA" id="ARBA00022527"/>
    </source>
</evidence>
<keyword evidence="2" id="KW-0808">Transferase</keyword>
<sequence>MELNLTPSERKSSAHPPAPATRQPIEGDRRTPCFTLQYAAPEVLDVGDSQPEYNEQCDLWSLGVVLFTMLSGQVPFHARSRQESATEIMQRICRAEFSFEGDAWTNVSADAKNLITGLLTVDPKKRLSMQELTAHMWLKSSAGMDTPLQTPSILPSSADETFNETLRAFLHANRDGFHLLDVAAAPLMKRRGIKRQSGDKDAAGNSKSSRVTQFRMSSGGTRNGDDVIDESSE</sequence>
<dbReference type="Proteomes" id="UP000095282">
    <property type="component" value="Unplaced"/>
</dbReference>
<organism evidence="10 11">
    <name type="scientific">Caenorhabditis tropicalis</name>
    <dbReference type="NCBI Taxonomy" id="1561998"/>
    <lineage>
        <taxon>Eukaryota</taxon>
        <taxon>Metazoa</taxon>
        <taxon>Ecdysozoa</taxon>
        <taxon>Nematoda</taxon>
        <taxon>Chromadorea</taxon>
        <taxon>Rhabditida</taxon>
        <taxon>Rhabditina</taxon>
        <taxon>Rhabditomorpha</taxon>
        <taxon>Rhabditoidea</taxon>
        <taxon>Rhabditidae</taxon>
        <taxon>Peloderinae</taxon>
        <taxon>Caenorhabditis</taxon>
    </lineage>
</organism>
<dbReference type="eggNOG" id="KOG0603">
    <property type="taxonomic scope" value="Eukaryota"/>
</dbReference>
<dbReference type="STRING" id="1561998.A0A1I7UC17"/>
<evidence type="ECO:0000313" key="11">
    <source>
        <dbReference type="WBParaSite" id="Csp11.Scaffold629.g7813.t1"/>
    </source>
</evidence>
<protein>
    <submittedName>
        <fullName evidence="11">Protein kinase domain-containing protein</fullName>
    </submittedName>
</protein>
<evidence type="ECO:0000256" key="5">
    <source>
        <dbReference type="ARBA" id="ARBA00022840"/>
    </source>
</evidence>
<dbReference type="InterPro" id="IPR000719">
    <property type="entry name" value="Prot_kinase_dom"/>
</dbReference>
<dbReference type="InterPro" id="IPR011009">
    <property type="entry name" value="Kinase-like_dom_sf"/>
</dbReference>
<dbReference type="PANTHER" id="PTHR24350">
    <property type="entry name" value="SERINE/THREONINE-PROTEIN KINASE IAL-RELATED"/>
    <property type="match status" value="1"/>
</dbReference>
<dbReference type="SUPFAM" id="SSF56112">
    <property type="entry name" value="Protein kinase-like (PK-like)"/>
    <property type="match status" value="1"/>
</dbReference>
<comment type="catalytic activity">
    <reaction evidence="6">
        <text>L-threonyl-[protein] + ATP = O-phospho-L-threonyl-[protein] + ADP + H(+)</text>
        <dbReference type="Rhea" id="RHEA:46608"/>
        <dbReference type="Rhea" id="RHEA-COMP:11060"/>
        <dbReference type="Rhea" id="RHEA-COMP:11605"/>
        <dbReference type="ChEBI" id="CHEBI:15378"/>
        <dbReference type="ChEBI" id="CHEBI:30013"/>
        <dbReference type="ChEBI" id="CHEBI:30616"/>
        <dbReference type="ChEBI" id="CHEBI:61977"/>
        <dbReference type="ChEBI" id="CHEBI:456216"/>
        <dbReference type="EC" id="2.7.11.1"/>
    </reaction>
</comment>
<feature type="region of interest" description="Disordered" evidence="8">
    <location>
        <begin position="191"/>
        <end position="233"/>
    </location>
</feature>